<dbReference type="HAMAP" id="MF_01080">
    <property type="entry name" value="TruB_bact"/>
    <property type="match status" value="1"/>
</dbReference>
<evidence type="ECO:0000256" key="4">
    <source>
        <dbReference type="ARBA" id="ARBA00022694"/>
    </source>
</evidence>
<feature type="compositionally biased region" description="Acidic residues" evidence="6">
    <location>
        <begin position="451"/>
        <end position="466"/>
    </location>
</feature>
<accession>A0A139AL69</accession>
<comment type="similarity">
    <text evidence="2">Belongs to the pseudouridine synthase TruB family.</text>
</comment>
<gene>
    <name evidence="8" type="ORF">M427DRAFT_133361</name>
</gene>
<evidence type="ECO:0000313" key="9">
    <source>
        <dbReference type="Proteomes" id="UP000070544"/>
    </source>
</evidence>
<dbReference type="InterPro" id="IPR014780">
    <property type="entry name" value="tRNA_psdUridine_synth_TruB"/>
</dbReference>
<sequence length="466" mass="50634">MPPKPPAHPILPKLQGVFAVFKPEGITSAECLNNLKIKIERELFGVKAGRGRFKIKLGHGGTLDPMATGVLVVGINTGTKLLSQFLSCSKTYVAGARTGSSTDTFDRLGQIVKTAPFDHITEQLVRDSLQPFRGEIQQIPPVYSALRVEGKRMYEYAREGRSLPDGKALEPRQVTVFELELVDYHSGDSTNNFTETPAEDDIIPVKMEALDYSEASTLLDPPVKRKLEEEGQEGVAKKARVDIPVHQTNVWTGEGVSQTVDSEDTKPDLLNGLDIKVKLEMLAEPLPSIDPVPSIDPIPPIDPSPSIDLANLTPRVPAGSLAYKPSPSRPPPLHPSQFPQGPVFGLRIVSSGGFYVRSLINDLGKALNTAAHMISLERVRQGPFELERALREDRGDWKVDKILEQIDWAFSEGGIKRKQKGLVVLGIVPADEVKVEPEDDVKGGGQGVAEGEGEGGEDQGEDGGEE</sequence>
<dbReference type="PANTHER" id="PTHR13767:SF2">
    <property type="entry name" value="PSEUDOURIDYLATE SYNTHASE TRUB1"/>
    <property type="match status" value="1"/>
</dbReference>
<evidence type="ECO:0000259" key="7">
    <source>
        <dbReference type="Pfam" id="PF01509"/>
    </source>
</evidence>
<dbReference type="PANTHER" id="PTHR13767">
    <property type="entry name" value="TRNA-PSEUDOURIDINE SYNTHASE"/>
    <property type="match status" value="1"/>
</dbReference>
<dbReference type="GO" id="GO:0003723">
    <property type="term" value="F:RNA binding"/>
    <property type="evidence" value="ECO:0007669"/>
    <property type="project" value="InterPro"/>
</dbReference>
<evidence type="ECO:0000256" key="1">
    <source>
        <dbReference type="ARBA" id="ARBA00001166"/>
    </source>
</evidence>
<dbReference type="EC" id="5.4.99.25" evidence="3"/>
<dbReference type="OMA" id="FAINKPC"/>
<dbReference type="OrthoDB" id="9995526at2759"/>
<dbReference type="GO" id="GO:0160148">
    <property type="term" value="F:tRNA pseudouridine(55) synthase activity"/>
    <property type="evidence" value="ECO:0007669"/>
    <property type="project" value="UniProtKB-EC"/>
</dbReference>
<dbReference type="SUPFAM" id="SSF55120">
    <property type="entry name" value="Pseudouridine synthase"/>
    <property type="match status" value="1"/>
</dbReference>
<evidence type="ECO:0000256" key="2">
    <source>
        <dbReference type="ARBA" id="ARBA00008999"/>
    </source>
</evidence>
<dbReference type="AlphaFoldDB" id="A0A139AL69"/>
<evidence type="ECO:0000256" key="5">
    <source>
        <dbReference type="ARBA" id="ARBA00023235"/>
    </source>
</evidence>
<organism evidence="8 9">
    <name type="scientific">Gonapodya prolifera (strain JEL478)</name>
    <name type="common">Monoblepharis prolifera</name>
    <dbReference type="NCBI Taxonomy" id="1344416"/>
    <lineage>
        <taxon>Eukaryota</taxon>
        <taxon>Fungi</taxon>
        <taxon>Fungi incertae sedis</taxon>
        <taxon>Chytridiomycota</taxon>
        <taxon>Chytridiomycota incertae sedis</taxon>
        <taxon>Monoblepharidomycetes</taxon>
        <taxon>Monoblepharidales</taxon>
        <taxon>Gonapodyaceae</taxon>
        <taxon>Gonapodya</taxon>
    </lineage>
</organism>
<proteinExistence type="inferred from homology"/>
<keyword evidence="4" id="KW-0819">tRNA processing</keyword>
<comment type="catalytic activity">
    <reaction evidence="1">
        <text>a uridine in mRNA = a pseudouridine in mRNA</text>
        <dbReference type="Rhea" id="RHEA:56644"/>
        <dbReference type="Rhea" id="RHEA-COMP:14658"/>
        <dbReference type="Rhea" id="RHEA-COMP:14659"/>
        <dbReference type="ChEBI" id="CHEBI:65314"/>
        <dbReference type="ChEBI" id="CHEBI:65315"/>
    </reaction>
</comment>
<dbReference type="InterPro" id="IPR002501">
    <property type="entry name" value="PsdUridine_synth_N"/>
</dbReference>
<name>A0A139AL69_GONPJ</name>
<evidence type="ECO:0000256" key="6">
    <source>
        <dbReference type="SAM" id="MobiDB-lite"/>
    </source>
</evidence>
<dbReference type="GO" id="GO:0005634">
    <property type="term" value="C:nucleus"/>
    <property type="evidence" value="ECO:0007669"/>
    <property type="project" value="TreeGrafter"/>
</dbReference>
<reference evidence="8 9" key="1">
    <citation type="journal article" date="2015" name="Genome Biol. Evol.">
        <title>Phylogenomic analyses indicate that early fungi evolved digesting cell walls of algal ancestors of land plants.</title>
        <authorList>
            <person name="Chang Y."/>
            <person name="Wang S."/>
            <person name="Sekimoto S."/>
            <person name="Aerts A.L."/>
            <person name="Choi C."/>
            <person name="Clum A."/>
            <person name="LaButti K.M."/>
            <person name="Lindquist E.A."/>
            <person name="Yee Ngan C."/>
            <person name="Ohm R.A."/>
            <person name="Salamov A.A."/>
            <person name="Grigoriev I.V."/>
            <person name="Spatafora J.W."/>
            <person name="Berbee M.L."/>
        </authorList>
    </citation>
    <scope>NUCLEOTIDE SEQUENCE [LARGE SCALE GENOMIC DNA]</scope>
    <source>
        <strain evidence="8 9">JEL478</strain>
    </source>
</reference>
<dbReference type="Gene3D" id="3.30.2350.10">
    <property type="entry name" value="Pseudouridine synthase"/>
    <property type="match status" value="2"/>
</dbReference>
<dbReference type="STRING" id="1344416.A0A139AL69"/>
<keyword evidence="5" id="KW-0413">Isomerase</keyword>
<keyword evidence="9" id="KW-1185">Reference proteome</keyword>
<dbReference type="InterPro" id="IPR020103">
    <property type="entry name" value="PsdUridine_synth_cat_dom_sf"/>
</dbReference>
<evidence type="ECO:0000313" key="8">
    <source>
        <dbReference type="EMBL" id="KXS17541.1"/>
    </source>
</evidence>
<evidence type="ECO:0000256" key="3">
    <source>
        <dbReference type="ARBA" id="ARBA00012787"/>
    </source>
</evidence>
<dbReference type="Proteomes" id="UP000070544">
    <property type="component" value="Unassembled WGS sequence"/>
</dbReference>
<dbReference type="GO" id="GO:0006400">
    <property type="term" value="P:tRNA modification"/>
    <property type="evidence" value="ECO:0007669"/>
    <property type="project" value="TreeGrafter"/>
</dbReference>
<feature type="domain" description="Pseudouridine synthase II N-terminal" evidence="7">
    <location>
        <begin position="56"/>
        <end position="187"/>
    </location>
</feature>
<dbReference type="Pfam" id="PF01509">
    <property type="entry name" value="TruB_N"/>
    <property type="match status" value="1"/>
</dbReference>
<dbReference type="GO" id="GO:1990481">
    <property type="term" value="P:mRNA pseudouridine synthesis"/>
    <property type="evidence" value="ECO:0007669"/>
    <property type="project" value="TreeGrafter"/>
</dbReference>
<feature type="region of interest" description="Disordered" evidence="6">
    <location>
        <begin position="435"/>
        <end position="466"/>
    </location>
</feature>
<protein>
    <recommendedName>
        <fullName evidence="3">tRNA pseudouridine(55) synthase</fullName>
        <ecNumber evidence="3">5.4.99.25</ecNumber>
    </recommendedName>
</protein>
<dbReference type="EMBL" id="KQ965746">
    <property type="protein sequence ID" value="KXS17541.1"/>
    <property type="molecule type" value="Genomic_DNA"/>
</dbReference>